<accession>A0A2Z5UZD0</accession>
<keyword evidence="2" id="KW-0378">Hydrolase</keyword>
<dbReference type="PROSITE" id="PS50164">
    <property type="entry name" value="GIY_YIG"/>
    <property type="match status" value="1"/>
</dbReference>
<reference evidence="2" key="1">
    <citation type="submission" date="2017-10" db="EMBL/GenBank/DDBJ databases">
        <title>Ascovirus isolated from Spodoptera litura (Noctuidae: Lepidoptera) transmitted by generalist endoparasitoid Meteorus pulchricornis (Braconidae: Hymenoptera).</title>
        <authorList>
            <person name="Arai E."/>
            <person name="Ishii K."/>
            <person name="Ishii H."/>
            <person name="Kunimi Y."/>
            <person name="Inoue M.N."/>
            <person name="Makiyama N."/>
            <person name="Sagawa S."/>
            <person name="Nakai M."/>
        </authorList>
    </citation>
    <scope>NUCLEOTIDE SEQUENCE [LARGE SCALE GENOMIC DNA]</scope>
    <source>
        <strain evidence="2">ENT01</strain>
    </source>
</reference>
<dbReference type="Pfam" id="PF01541">
    <property type="entry name" value="GIY-YIG"/>
    <property type="match status" value="1"/>
</dbReference>
<name>A0A2Z5UZD0_9VIRU</name>
<dbReference type="PANTHER" id="PTHR34477:SF1">
    <property type="entry name" value="UPF0213 PROTEIN YHBQ"/>
    <property type="match status" value="1"/>
</dbReference>
<dbReference type="EMBL" id="LC332918">
    <property type="protein sequence ID" value="BBB16522.1"/>
    <property type="molecule type" value="Genomic_DNA"/>
</dbReference>
<protein>
    <submittedName>
        <fullName evidence="2">13kDa GIY-YIG-like endonuclease</fullName>
    </submittedName>
</protein>
<keyword evidence="2" id="KW-0540">Nuclease</keyword>
<dbReference type="PANTHER" id="PTHR34477">
    <property type="entry name" value="UPF0213 PROTEIN YHBQ"/>
    <property type="match status" value="1"/>
</dbReference>
<dbReference type="Proteomes" id="UP000317522">
    <property type="component" value="Segment"/>
</dbReference>
<keyword evidence="2" id="KW-0255">Endonuclease</keyword>
<dbReference type="Gene3D" id="3.40.1440.10">
    <property type="entry name" value="GIY-YIG endonuclease"/>
    <property type="match status" value="1"/>
</dbReference>
<organism evidence="2">
    <name type="scientific">Heliothis virescens ascovirus 3j</name>
    <dbReference type="NCBI Taxonomy" id="1561067"/>
    <lineage>
        <taxon>Viruses</taxon>
        <taxon>Varidnaviria</taxon>
        <taxon>Bamfordvirae</taxon>
        <taxon>Nucleocytoviricota</taxon>
        <taxon>Megaviricetes</taxon>
        <taxon>Pimascovirales</taxon>
        <taxon>Pimascovirales incertae sedis</taxon>
        <taxon>Ascoviridae</taxon>
        <taxon>Ascovirus</taxon>
    </lineage>
</organism>
<proteinExistence type="predicted"/>
<feature type="domain" description="GIY-YIG" evidence="1">
    <location>
        <begin position="4"/>
        <end position="82"/>
    </location>
</feature>
<evidence type="ECO:0000313" key="2">
    <source>
        <dbReference type="EMBL" id="BBB16522.1"/>
    </source>
</evidence>
<evidence type="ECO:0000259" key="1">
    <source>
        <dbReference type="PROSITE" id="PS50164"/>
    </source>
</evidence>
<sequence>MAQSDYKLYMIRMKNGNLYTGISNDVEKRFKTHCSGKGAKCLRGATELELVWRSDESFTKSEALSLEYRIKHRCDKHTKLLIVYCQPKNLRCFLEMTPTQRSGLLKAKVA</sequence>
<dbReference type="SUPFAM" id="SSF82771">
    <property type="entry name" value="GIY-YIG endonuclease"/>
    <property type="match status" value="1"/>
</dbReference>
<dbReference type="InterPro" id="IPR035901">
    <property type="entry name" value="GIY-YIG_endonuc_sf"/>
</dbReference>
<dbReference type="InterPro" id="IPR050190">
    <property type="entry name" value="UPF0213_domain"/>
</dbReference>
<dbReference type="InterPro" id="IPR000305">
    <property type="entry name" value="GIY-YIG_endonuc"/>
</dbReference>
<dbReference type="CDD" id="cd10456">
    <property type="entry name" value="GIY-YIG_UPF0213"/>
    <property type="match status" value="1"/>
</dbReference>
<dbReference type="GO" id="GO:0004519">
    <property type="term" value="F:endonuclease activity"/>
    <property type="evidence" value="ECO:0007669"/>
    <property type="project" value="UniProtKB-KW"/>
</dbReference>